<comment type="caution">
    <text evidence="2">The sequence shown here is derived from an EMBL/GenBank/DDBJ whole genome shotgun (WGS) entry which is preliminary data.</text>
</comment>
<evidence type="ECO:0000313" key="3">
    <source>
        <dbReference type="EMBL" id="GAB0207379.1"/>
    </source>
</evidence>
<sequence>MIFAGRIGRLLSEQGGAAGEPSEIRPLSPHEIVVGRTFNLCEIYAERRPSSGGAARCRGQPFDSTQGLNSTFLVLTLVPTQKRDGALDFRHTAGSSGRLLLEGSTSSWSSDMAGLKRSTGTLSLL</sequence>
<accession>A0ABC9VTF2</accession>
<proteinExistence type="predicted"/>
<dbReference type="Proteomes" id="UP001623348">
    <property type="component" value="Unassembled WGS sequence"/>
</dbReference>
<dbReference type="AlphaFoldDB" id="A0ABC9VTF2"/>
<name>A0ABC9VTF2_GRUJA</name>
<protein>
    <submittedName>
        <fullName evidence="2">Uncharacterized protein</fullName>
    </submittedName>
</protein>
<evidence type="ECO:0000313" key="4">
    <source>
        <dbReference type="Proteomes" id="UP001623348"/>
    </source>
</evidence>
<dbReference type="EMBL" id="BAAFJT010000220">
    <property type="protein sequence ID" value="GAB0207379.1"/>
    <property type="molecule type" value="Genomic_DNA"/>
</dbReference>
<evidence type="ECO:0000256" key="1">
    <source>
        <dbReference type="SAM" id="MobiDB-lite"/>
    </source>
</evidence>
<reference evidence="2 4" key="1">
    <citation type="submission" date="2024-06" db="EMBL/GenBank/DDBJ databases">
        <title>The draft genome of Grus japonensis, version 3.</title>
        <authorList>
            <person name="Nabeshima K."/>
            <person name="Suzuki S."/>
            <person name="Onuma M."/>
        </authorList>
    </citation>
    <scope>NUCLEOTIDE SEQUENCE [LARGE SCALE GENOMIC DNA]</scope>
    <source>
        <strain evidence="2 4">451A</strain>
    </source>
</reference>
<organism evidence="2 4">
    <name type="scientific">Grus japonensis</name>
    <name type="common">Japanese crane</name>
    <name type="synonym">Red-crowned crane</name>
    <dbReference type="NCBI Taxonomy" id="30415"/>
    <lineage>
        <taxon>Eukaryota</taxon>
        <taxon>Metazoa</taxon>
        <taxon>Chordata</taxon>
        <taxon>Craniata</taxon>
        <taxon>Vertebrata</taxon>
        <taxon>Euteleostomi</taxon>
        <taxon>Archelosauria</taxon>
        <taxon>Archosauria</taxon>
        <taxon>Dinosauria</taxon>
        <taxon>Saurischia</taxon>
        <taxon>Theropoda</taxon>
        <taxon>Coelurosauria</taxon>
        <taxon>Aves</taxon>
        <taxon>Neognathae</taxon>
        <taxon>Neoaves</taxon>
        <taxon>Gruiformes</taxon>
        <taxon>Gruidae</taxon>
        <taxon>Grus</taxon>
    </lineage>
</organism>
<evidence type="ECO:0000313" key="2">
    <source>
        <dbReference type="EMBL" id="GAB0176083.1"/>
    </source>
</evidence>
<feature type="region of interest" description="Disordered" evidence="1">
    <location>
        <begin position="104"/>
        <end position="125"/>
    </location>
</feature>
<dbReference type="EMBL" id="BAAFJT010000001">
    <property type="protein sequence ID" value="GAB0176083.1"/>
    <property type="molecule type" value="Genomic_DNA"/>
</dbReference>
<gene>
    <name evidence="2" type="ORF">GRJ2_000073500</name>
    <name evidence="3" type="ORF">GRJ2_003203500</name>
</gene>
<keyword evidence="4" id="KW-1185">Reference proteome</keyword>